<protein>
    <submittedName>
        <fullName evidence="1">Uncharacterized protein</fullName>
    </submittedName>
</protein>
<name>A0A9D4BVD6_DREPO</name>
<reference evidence="1" key="1">
    <citation type="journal article" date="2019" name="bioRxiv">
        <title>The Genome of the Zebra Mussel, Dreissena polymorpha: A Resource for Invasive Species Research.</title>
        <authorList>
            <person name="McCartney M.A."/>
            <person name="Auch B."/>
            <person name="Kono T."/>
            <person name="Mallez S."/>
            <person name="Zhang Y."/>
            <person name="Obille A."/>
            <person name="Becker A."/>
            <person name="Abrahante J.E."/>
            <person name="Garbe J."/>
            <person name="Badalamenti J.P."/>
            <person name="Herman A."/>
            <person name="Mangelson H."/>
            <person name="Liachko I."/>
            <person name="Sullivan S."/>
            <person name="Sone E.D."/>
            <person name="Koren S."/>
            <person name="Silverstein K.A.T."/>
            <person name="Beckman K.B."/>
            <person name="Gohl D.M."/>
        </authorList>
    </citation>
    <scope>NUCLEOTIDE SEQUENCE</scope>
    <source>
        <strain evidence="1">Duluth1</strain>
        <tissue evidence="1">Whole animal</tissue>
    </source>
</reference>
<gene>
    <name evidence="1" type="ORF">DPMN_066869</name>
</gene>
<evidence type="ECO:0000313" key="1">
    <source>
        <dbReference type="EMBL" id="KAH3707463.1"/>
    </source>
</evidence>
<keyword evidence="2" id="KW-1185">Reference proteome</keyword>
<dbReference type="EMBL" id="JAIWYP010000014">
    <property type="protein sequence ID" value="KAH3707463.1"/>
    <property type="molecule type" value="Genomic_DNA"/>
</dbReference>
<dbReference type="AlphaFoldDB" id="A0A9D4BVD6"/>
<evidence type="ECO:0000313" key="2">
    <source>
        <dbReference type="Proteomes" id="UP000828390"/>
    </source>
</evidence>
<dbReference type="Proteomes" id="UP000828390">
    <property type="component" value="Unassembled WGS sequence"/>
</dbReference>
<reference evidence="1" key="2">
    <citation type="submission" date="2020-11" db="EMBL/GenBank/DDBJ databases">
        <authorList>
            <person name="McCartney M.A."/>
            <person name="Auch B."/>
            <person name="Kono T."/>
            <person name="Mallez S."/>
            <person name="Becker A."/>
            <person name="Gohl D.M."/>
            <person name="Silverstein K.A.T."/>
            <person name="Koren S."/>
            <person name="Bechman K.B."/>
            <person name="Herman A."/>
            <person name="Abrahante J.E."/>
            <person name="Garbe J."/>
        </authorList>
    </citation>
    <scope>NUCLEOTIDE SEQUENCE</scope>
    <source>
        <strain evidence="1">Duluth1</strain>
        <tissue evidence="1">Whole animal</tissue>
    </source>
</reference>
<comment type="caution">
    <text evidence="1">The sequence shown here is derived from an EMBL/GenBank/DDBJ whole genome shotgun (WGS) entry which is preliminary data.</text>
</comment>
<sequence length="75" mass="8332">MKNLPASDKIMELQTLTNPLVNDVDSVLKINGVKGVKGGKNKKIKGLSDLFPEYFTTLKDFDSFLENVMSILSLE</sequence>
<proteinExistence type="predicted"/>
<accession>A0A9D4BVD6</accession>
<organism evidence="1 2">
    <name type="scientific">Dreissena polymorpha</name>
    <name type="common">Zebra mussel</name>
    <name type="synonym">Mytilus polymorpha</name>
    <dbReference type="NCBI Taxonomy" id="45954"/>
    <lineage>
        <taxon>Eukaryota</taxon>
        <taxon>Metazoa</taxon>
        <taxon>Spiralia</taxon>
        <taxon>Lophotrochozoa</taxon>
        <taxon>Mollusca</taxon>
        <taxon>Bivalvia</taxon>
        <taxon>Autobranchia</taxon>
        <taxon>Heteroconchia</taxon>
        <taxon>Euheterodonta</taxon>
        <taxon>Imparidentia</taxon>
        <taxon>Neoheterodontei</taxon>
        <taxon>Myida</taxon>
        <taxon>Dreissenoidea</taxon>
        <taxon>Dreissenidae</taxon>
        <taxon>Dreissena</taxon>
    </lineage>
</organism>